<protein>
    <recommendedName>
        <fullName evidence="4">F-box domain-containing protein</fullName>
    </recommendedName>
</protein>
<gene>
    <name evidence="1" type="ORF">I302_06945</name>
    <name evidence="2" type="ORF">I302_107320</name>
</gene>
<evidence type="ECO:0000313" key="3">
    <source>
        <dbReference type="Proteomes" id="UP000092730"/>
    </source>
</evidence>
<dbReference type="EMBL" id="KI894023">
    <property type="protein sequence ID" value="OCF23959.1"/>
    <property type="molecule type" value="Genomic_DNA"/>
</dbReference>
<dbReference type="VEuPathDB" id="FungiDB:I302_06945"/>
<dbReference type="RefSeq" id="XP_019045029.1">
    <property type="nucleotide sequence ID" value="XM_019193552.1"/>
</dbReference>
<name>A0A1B9FYW4_9TREE</name>
<sequence length="451" mass="51669">MYRTTNDLWEAMFDNLDPRSILRCAQVDQRFNRIITRSTSLQLSLYRHLLNVEQSPPSSSPFEGQKVSVLKQLRNLIHMEKSFTEFTPRHDILIIGSNGRFHAAYKGKVVAIFDRVLRAGDREEGKWKLMVEYTEQAESAKSTWERKEHIWDFRPDTPDLMIDLERDLVLVKGVSDNHQMVIKSISLAVHSSYCEAIHVSHMASSMLLGRLNTIVLVAKPRLHIYSLIDGQRKVTINLPPSVTQRYRAHYIWPNCILFSANTTERCDTVTIHEPTYKLIYPRELSDLPSYIISKIRELYPEDQPQPSMKGYISGFHRKNGILPIHAGNLKIFGWTKYAPSGEMRLWCHDLNQHLCRFLGPGAIGTTLGGMGERIDLVNTAVAGDHDKSTSLSDIATTRSEFTPESLGAVTRTAVYRLHRDVESRSTTFFDGKRLFFQNAKAKETISIMDWM</sequence>
<dbReference type="Proteomes" id="UP000092730">
    <property type="component" value="Chromosome 6"/>
</dbReference>
<reference evidence="1" key="1">
    <citation type="submission" date="2013-07" db="EMBL/GenBank/DDBJ databases">
        <title>The Genome Sequence of Cryptococcus bestiolae CBS10118.</title>
        <authorList>
            <consortium name="The Broad Institute Genome Sequencing Platform"/>
            <person name="Cuomo C."/>
            <person name="Litvintseva A."/>
            <person name="Chen Y."/>
            <person name="Heitman J."/>
            <person name="Sun S."/>
            <person name="Springer D."/>
            <person name="Dromer F."/>
            <person name="Young S.K."/>
            <person name="Zeng Q."/>
            <person name="Gargeya S."/>
            <person name="Fitzgerald M."/>
            <person name="Abouelleil A."/>
            <person name="Alvarado L."/>
            <person name="Berlin A.M."/>
            <person name="Chapman S.B."/>
            <person name="Dewar J."/>
            <person name="Goldberg J."/>
            <person name="Griggs A."/>
            <person name="Gujja S."/>
            <person name="Hansen M."/>
            <person name="Howarth C."/>
            <person name="Imamovic A."/>
            <person name="Larimer J."/>
            <person name="McCowan C."/>
            <person name="Murphy C."/>
            <person name="Pearson M."/>
            <person name="Priest M."/>
            <person name="Roberts A."/>
            <person name="Saif S."/>
            <person name="Shea T."/>
            <person name="Sykes S."/>
            <person name="Wortman J."/>
            <person name="Nusbaum C."/>
            <person name="Birren B."/>
        </authorList>
    </citation>
    <scope>NUCLEOTIDE SEQUENCE [LARGE SCALE GENOMIC DNA]</scope>
    <source>
        <strain evidence="1">CBS 10118</strain>
    </source>
</reference>
<evidence type="ECO:0008006" key="4">
    <source>
        <dbReference type="Google" id="ProtNLM"/>
    </source>
</evidence>
<reference evidence="2" key="4">
    <citation type="submission" date="2024-02" db="EMBL/GenBank/DDBJ databases">
        <title>Comparative genomics of Cryptococcus and Kwoniella reveals pathogenesis evolution and contrasting modes of karyotype evolution via chromosome fusion or intercentromeric recombination.</title>
        <authorList>
            <person name="Coelho M.A."/>
            <person name="David-Palma M."/>
            <person name="Shea T."/>
            <person name="Bowers K."/>
            <person name="McGinley-Smith S."/>
            <person name="Mohammad A.W."/>
            <person name="Gnirke A."/>
            <person name="Yurkov A.M."/>
            <person name="Nowrousian M."/>
            <person name="Sun S."/>
            <person name="Cuomo C.A."/>
            <person name="Heitman J."/>
        </authorList>
    </citation>
    <scope>NUCLEOTIDE SEQUENCE</scope>
    <source>
        <strain evidence="2">CBS 10118</strain>
    </source>
</reference>
<dbReference type="CDD" id="cd09917">
    <property type="entry name" value="F-box_SF"/>
    <property type="match status" value="1"/>
</dbReference>
<dbReference type="InterPro" id="IPR036047">
    <property type="entry name" value="F-box-like_dom_sf"/>
</dbReference>
<dbReference type="GeneID" id="30211344"/>
<evidence type="ECO:0000313" key="2">
    <source>
        <dbReference type="EMBL" id="WVW85282.1"/>
    </source>
</evidence>
<dbReference type="SUPFAM" id="SSF81383">
    <property type="entry name" value="F-box domain"/>
    <property type="match status" value="1"/>
</dbReference>
<keyword evidence="3" id="KW-1185">Reference proteome</keyword>
<reference evidence="2" key="2">
    <citation type="submission" date="2013-07" db="EMBL/GenBank/DDBJ databases">
        <authorList>
            <consortium name="The Broad Institute Genome Sequencing Platform"/>
            <person name="Cuomo C."/>
            <person name="Litvintseva A."/>
            <person name="Chen Y."/>
            <person name="Heitman J."/>
            <person name="Sun S."/>
            <person name="Springer D."/>
            <person name="Dromer F."/>
            <person name="Young S.K."/>
            <person name="Zeng Q."/>
            <person name="Gargeya S."/>
            <person name="Fitzgerald M."/>
            <person name="Abouelleil A."/>
            <person name="Alvarado L."/>
            <person name="Berlin A.M."/>
            <person name="Chapman S.B."/>
            <person name="Dewar J."/>
            <person name="Goldberg J."/>
            <person name="Griggs A."/>
            <person name="Gujja S."/>
            <person name="Hansen M."/>
            <person name="Howarth C."/>
            <person name="Imamovic A."/>
            <person name="Larimer J."/>
            <person name="McCowan C."/>
            <person name="Murphy C."/>
            <person name="Pearson M."/>
            <person name="Priest M."/>
            <person name="Roberts A."/>
            <person name="Saif S."/>
            <person name="Shea T."/>
            <person name="Sykes S."/>
            <person name="Wortman J."/>
            <person name="Nusbaum C."/>
            <person name="Birren B."/>
        </authorList>
    </citation>
    <scope>NUCLEOTIDE SEQUENCE</scope>
    <source>
        <strain evidence="2">CBS 10118</strain>
    </source>
</reference>
<dbReference type="KEGG" id="kbi:30211344"/>
<evidence type="ECO:0000313" key="1">
    <source>
        <dbReference type="EMBL" id="OCF23959.1"/>
    </source>
</evidence>
<reference evidence="1" key="3">
    <citation type="submission" date="2014-01" db="EMBL/GenBank/DDBJ databases">
        <title>Evolution of pathogenesis and genome organization in the Tremellales.</title>
        <authorList>
            <person name="Cuomo C."/>
            <person name="Litvintseva A."/>
            <person name="Heitman J."/>
            <person name="Chen Y."/>
            <person name="Sun S."/>
            <person name="Springer D."/>
            <person name="Dromer F."/>
            <person name="Young S."/>
            <person name="Zeng Q."/>
            <person name="Chapman S."/>
            <person name="Gujja S."/>
            <person name="Saif S."/>
            <person name="Birren B."/>
        </authorList>
    </citation>
    <scope>NUCLEOTIDE SEQUENCE</scope>
    <source>
        <strain evidence="1">CBS 10118</strain>
    </source>
</reference>
<organism evidence="1">
    <name type="scientific">Kwoniella bestiolae CBS 10118</name>
    <dbReference type="NCBI Taxonomy" id="1296100"/>
    <lineage>
        <taxon>Eukaryota</taxon>
        <taxon>Fungi</taxon>
        <taxon>Dikarya</taxon>
        <taxon>Basidiomycota</taxon>
        <taxon>Agaricomycotina</taxon>
        <taxon>Tremellomycetes</taxon>
        <taxon>Tremellales</taxon>
        <taxon>Cryptococcaceae</taxon>
        <taxon>Kwoniella</taxon>
    </lineage>
</organism>
<dbReference type="AlphaFoldDB" id="A0A1B9FYW4"/>
<dbReference type="EMBL" id="CP144546">
    <property type="protein sequence ID" value="WVW85282.1"/>
    <property type="molecule type" value="Genomic_DNA"/>
</dbReference>
<accession>A0A1B9FYW4</accession>
<proteinExistence type="predicted"/>